<keyword evidence="2" id="KW-1185">Reference proteome</keyword>
<evidence type="ECO:0000313" key="2">
    <source>
        <dbReference type="Proteomes" id="UP000616837"/>
    </source>
</evidence>
<dbReference type="Proteomes" id="UP000616837">
    <property type="component" value="Unassembled WGS sequence"/>
</dbReference>
<gene>
    <name evidence="1" type="ORF">H9564_03975</name>
</gene>
<reference evidence="1 2" key="1">
    <citation type="submission" date="2020-08" db="EMBL/GenBank/DDBJ databases">
        <title>A Genomic Blueprint of the Chicken Gut Microbiome.</title>
        <authorList>
            <person name="Gilroy R."/>
            <person name="Ravi A."/>
            <person name="Getino M."/>
            <person name="Pursley I."/>
            <person name="Horton D.L."/>
            <person name="Alikhan N.-F."/>
            <person name="Baker D."/>
            <person name="Gharbi K."/>
            <person name="Hall N."/>
            <person name="Watson M."/>
            <person name="Adriaenssens E.M."/>
            <person name="Foster-Nyarko E."/>
            <person name="Jarju S."/>
            <person name="Secka A."/>
            <person name="Antonio M."/>
            <person name="Oren A."/>
            <person name="Chaudhuri R."/>
            <person name="La Ragione R.M."/>
            <person name="Hildebrand F."/>
            <person name="Pallen M.J."/>
        </authorList>
    </citation>
    <scope>NUCLEOTIDE SEQUENCE [LARGE SCALE GENOMIC DNA]</scope>
    <source>
        <strain evidence="1 2">Sa3CUN2</strain>
    </source>
</reference>
<name>A0ABR8PCB6_9LACO</name>
<dbReference type="RefSeq" id="WP_191684228.1">
    <property type="nucleotide sequence ID" value="NZ_JACSQW010000007.1"/>
</dbReference>
<accession>A0ABR8PCB6</accession>
<dbReference type="EMBL" id="JACSQW010000007">
    <property type="protein sequence ID" value="MBD7894878.1"/>
    <property type="molecule type" value="Genomic_DNA"/>
</dbReference>
<evidence type="ECO:0000313" key="1">
    <source>
        <dbReference type="EMBL" id="MBD7894878.1"/>
    </source>
</evidence>
<protein>
    <submittedName>
        <fullName evidence="1">Saccharopine dehydrogenase related protein</fullName>
    </submittedName>
</protein>
<sequence length="179" mass="19830">MGRVVLIDNRDDELASKVIKKMPDAVVSTNFKVQLQSGDILCWLPKSNDYVDDEVQELADLIDQSVFLPAKIVMLSIPGTADDASLEQVEKWYGKSARTMVMMHQYAVKMIDEFEIPYTIVRIPPLTVANTETKITAEGQVMDGGKVGIDQLGLLLQTVLKTNRYLNQSIGIVNSKGGQ</sequence>
<comment type="caution">
    <text evidence="1">The sequence shown here is derived from an EMBL/GenBank/DDBJ whole genome shotgun (WGS) entry which is preliminary data.</text>
</comment>
<dbReference type="Gene3D" id="3.40.50.720">
    <property type="entry name" value="NAD(P)-binding Rossmann-like Domain"/>
    <property type="match status" value="1"/>
</dbReference>
<organism evidence="1 2">
    <name type="scientific">Limosilactobacillus avistercoris</name>
    <dbReference type="NCBI Taxonomy" id="2762243"/>
    <lineage>
        <taxon>Bacteria</taxon>
        <taxon>Bacillati</taxon>
        <taxon>Bacillota</taxon>
        <taxon>Bacilli</taxon>
        <taxon>Lactobacillales</taxon>
        <taxon>Lactobacillaceae</taxon>
        <taxon>Limosilactobacillus</taxon>
    </lineage>
</organism>
<proteinExistence type="predicted"/>